<proteinExistence type="predicted"/>
<sequence>MKNNVFKYKVEKQLWYLNRREKAKLAELLSDDRMDAVQEQFKTPGKFASFYLQEHVFKSRVVGANHLFATLIGLFMANILLLGILITGMLLSLTAVNHFIHPQVTLSTSTVIAALVGGVVLMLIAMLMMKVANAFFTKRLVEYKFNKVD</sequence>
<evidence type="ECO:0000313" key="4">
    <source>
        <dbReference type="Proteomes" id="UP000032366"/>
    </source>
</evidence>
<dbReference type="Proteomes" id="UP000254100">
    <property type="component" value="Unassembled WGS sequence"/>
</dbReference>
<gene>
    <name evidence="3" type="ORF">NCTC13832_01490</name>
    <name evidence="2" type="ORF">TP70_09620</name>
</gene>
<feature type="transmembrane region" description="Helical" evidence="1">
    <location>
        <begin position="67"/>
        <end position="91"/>
    </location>
</feature>
<accession>A0A0D6XN99</accession>
<dbReference type="AlphaFoldDB" id="A0A0D6XN99"/>
<protein>
    <submittedName>
        <fullName evidence="3">Membrane protein</fullName>
    </submittedName>
</protein>
<dbReference type="Proteomes" id="UP000032366">
    <property type="component" value="Unassembled WGS sequence"/>
</dbReference>
<keyword evidence="1" id="KW-0812">Transmembrane</keyword>
<dbReference type="EMBL" id="UHDT01000001">
    <property type="protein sequence ID" value="SUM57799.1"/>
    <property type="molecule type" value="Genomic_DNA"/>
</dbReference>
<dbReference type="RefSeq" id="WP_044361278.1">
    <property type="nucleotide sequence ID" value="NZ_JXWY01000100.1"/>
</dbReference>
<keyword evidence="1" id="KW-1133">Transmembrane helix</keyword>
<reference evidence="2 4" key="1">
    <citation type="submission" date="2015-01" db="EMBL/GenBank/DDBJ databases">
        <authorList>
            <person name="Guo J."/>
        </authorList>
    </citation>
    <scope>NUCLEOTIDE SEQUENCE [LARGE SCALE GENOMIC DNA]</scope>
    <source>
        <strain evidence="2 4">DSM 22147</strain>
    </source>
</reference>
<evidence type="ECO:0000313" key="5">
    <source>
        <dbReference type="Proteomes" id="UP000254100"/>
    </source>
</evidence>
<evidence type="ECO:0000256" key="1">
    <source>
        <dbReference type="SAM" id="Phobius"/>
    </source>
</evidence>
<reference evidence="3 5" key="2">
    <citation type="submission" date="2018-06" db="EMBL/GenBank/DDBJ databases">
        <authorList>
            <consortium name="Pathogen Informatics"/>
            <person name="Doyle S."/>
        </authorList>
    </citation>
    <scope>NUCLEOTIDE SEQUENCE [LARGE SCALE GENOMIC DNA]</scope>
    <source>
        <strain evidence="3 5">NCTC13832</strain>
    </source>
</reference>
<keyword evidence="1" id="KW-0472">Membrane</keyword>
<evidence type="ECO:0000313" key="3">
    <source>
        <dbReference type="EMBL" id="SUM57799.1"/>
    </source>
</evidence>
<dbReference type="OrthoDB" id="2414574at2"/>
<feature type="transmembrane region" description="Helical" evidence="1">
    <location>
        <begin position="111"/>
        <end position="129"/>
    </location>
</feature>
<keyword evidence="4" id="KW-1185">Reference proteome</keyword>
<name>A0A0D6XN99_9STAP</name>
<dbReference type="STRING" id="569857.TP70_09620"/>
<evidence type="ECO:0000313" key="2">
    <source>
        <dbReference type="EMBL" id="KIX90132.1"/>
    </source>
</evidence>
<dbReference type="EMBL" id="JXWY01000100">
    <property type="protein sequence ID" value="KIX90132.1"/>
    <property type="molecule type" value="Genomic_DNA"/>
</dbReference>
<organism evidence="3 5">
    <name type="scientific">Staphylococcus microti</name>
    <dbReference type="NCBI Taxonomy" id="569857"/>
    <lineage>
        <taxon>Bacteria</taxon>
        <taxon>Bacillati</taxon>
        <taxon>Bacillota</taxon>
        <taxon>Bacilli</taxon>
        <taxon>Bacillales</taxon>
        <taxon>Staphylococcaceae</taxon>
        <taxon>Staphylococcus</taxon>
    </lineage>
</organism>